<dbReference type="HOGENOM" id="CLU_085376_1_2_9"/>
<gene>
    <name evidence="3" type="ordered locus">TEPIRE1_1039</name>
</gene>
<name>F4LRN7_TEPAE</name>
<dbReference type="eggNOG" id="COG1917">
    <property type="taxonomic scope" value="Bacteria"/>
</dbReference>
<dbReference type="PANTHER" id="PTHR46797:SF19">
    <property type="entry name" value="BLL2473 PROTEIN"/>
    <property type="match status" value="1"/>
</dbReference>
<dbReference type="InterPro" id="IPR014710">
    <property type="entry name" value="RmlC-like_jellyroll"/>
</dbReference>
<dbReference type="Gene3D" id="2.60.120.10">
    <property type="entry name" value="Jelly Rolls"/>
    <property type="match status" value="1"/>
</dbReference>
<reference evidence="4" key="1">
    <citation type="journal article" date="2013" name="Genome Announc.">
        <title>First genome sequence of a syntrophic acetate-oxidizing bacterium, Tepidanaerobacter acetatoxydans strain Re1.</title>
        <authorList>
            <person name="Manzoor S."/>
            <person name="Bongcam-Rudloff E."/>
            <person name="Schnurer A."/>
            <person name="Muller B."/>
        </authorList>
    </citation>
    <scope>NUCLEOTIDE SEQUENCE [LARGE SCALE GENOMIC DNA]</scope>
    <source>
        <strain evidence="4">Re1</strain>
    </source>
</reference>
<dbReference type="Gene3D" id="1.10.260.40">
    <property type="entry name" value="lambda repressor-like DNA-binding domains"/>
    <property type="match status" value="1"/>
</dbReference>
<proteinExistence type="predicted"/>
<dbReference type="PANTHER" id="PTHR46797">
    <property type="entry name" value="HTH-TYPE TRANSCRIPTIONAL REGULATOR"/>
    <property type="match status" value="1"/>
</dbReference>
<dbReference type="GO" id="GO:0003700">
    <property type="term" value="F:DNA-binding transcription factor activity"/>
    <property type="evidence" value="ECO:0007669"/>
    <property type="project" value="TreeGrafter"/>
</dbReference>
<evidence type="ECO:0000313" key="4">
    <source>
        <dbReference type="Proteomes" id="UP000010802"/>
    </source>
</evidence>
<dbReference type="eggNOG" id="COG1396">
    <property type="taxonomic scope" value="Bacteria"/>
</dbReference>
<dbReference type="Proteomes" id="UP000010802">
    <property type="component" value="Chromosome"/>
</dbReference>
<dbReference type="KEGG" id="tae:TepiRe1_1039"/>
<sequence length="184" mass="20898">MENANIGKKLQLYREQKKITMRELAEKAGITPSMLSQIENGQVNPSINTLKMISIALNVPMFKFFITDDDTKKYIVRKDSRKTIGWPSEEDIIYWLLTPGISGDIEFCIMEIPPHKNQEGVVQSHVGEEVAYILEGPVNILLDGNLYTLYTGDSLVIPSFTNHRWENNSNHTVKIIFAITPPSF</sequence>
<dbReference type="InterPro" id="IPR001387">
    <property type="entry name" value="Cro/C1-type_HTH"/>
</dbReference>
<dbReference type="GO" id="GO:0005829">
    <property type="term" value="C:cytosol"/>
    <property type="evidence" value="ECO:0007669"/>
    <property type="project" value="TreeGrafter"/>
</dbReference>
<dbReference type="OrthoDB" id="9814553at2"/>
<dbReference type="SMART" id="SM00530">
    <property type="entry name" value="HTH_XRE"/>
    <property type="match status" value="1"/>
</dbReference>
<dbReference type="InterPro" id="IPR013096">
    <property type="entry name" value="Cupin_2"/>
</dbReference>
<dbReference type="KEGG" id="tep:TepRe1_0949"/>
<dbReference type="InterPro" id="IPR011051">
    <property type="entry name" value="RmlC_Cupin_sf"/>
</dbReference>
<dbReference type="Pfam" id="PF07883">
    <property type="entry name" value="Cupin_2"/>
    <property type="match status" value="1"/>
</dbReference>
<dbReference type="SUPFAM" id="SSF51182">
    <property type="entry name" value="RmlC-like cupins"/>
    <property type="match status" value="1"/>
</dbReference>
<feature type="domain" description="HTH cro/C1-type" evidence="2">
    <location>
        <begin position="10"/>
        <end position="64"/>
    </location>
</feature>
<dbReference type="Pfam" id="PF01381">
    <property type="entry name" value="HTH_3"/>
    <property type="match status" value="1"/>
</dbReference>
<dbReference type="InterPro" id="IPR050807">
    <property type="entry name" value="TransReg_Diox_bact_type"/>
</dbReference>
<evidence type="ECO:0000256" key="1">
    <source>
        <dbReference type="ARBA" id="ARBA00023125"/>
    </source>
</evidence>
<dbReference type="EMBL" id="HF563609">
    <property type="protein sequence ID" value="CDI40556.1"/>
    <property type="molecule type" value="Genomic_DNA"/>
</dbReference>
<organism evidence="3 4">
    <name type="scientific">Tepidanaerobacter acetatoxydans (strain DSM 21804 / JCM 16047 / Re1)</name>
    <dbReference type="NCBI Taxonomy" id="1209989"/>
    <lineage>
        <taxon>Bacteria</taxon>
        <taxon>Bacillati</taxon>
        <taxon>Bacillota</taxon>
        <taxon>Clostridia</taxon>
        <taxon>Thermosediminibacterales</taxon>
        <taxon>Tepidanaerobacteraceae</taxon>
        <taxon>Tepidanaerobacter</taxon>
    </lineage>
</organism>
<evidence type="ECO:0000259" key="2">
    <source>
        <dbReference type="PROSITE" id="PS50943"/>
    </source>
</evidence>
<dbReference type="InterPro" id="IPR010982">
    <property type="entry name" value="Lambda_DNA-bd_dom_sf"/>
</dbReference>
<keyword evidence="4" id="KW-1185">Reference proteome</keyword>
<keyword evidence="1" id="KW-0238">DNA-binding</keyword>
<dbReference type="CDD" id="cd02209">
    <property type="entry name" value="cupin_XRE_C"/>
    <property type="match status" value="1"/>
</dbReference>
<dbReference type="AlphaFoldDB" id="F4LRN7"/>
<dbReference type="PROSITE" id="PS50943">
    <property type="entry name" value="HTH_CROC1"/>
    <property type="match status" value="1"/>
</dbReference>
<dbReference type="SUPFAM" id="SSF47413">
    <property type="entry name" value="lambda repressor-like DNA-binding domains"/>
    <property type="match status" value="1"/>
</dbReference>
<evidence type="ECO:0000313" key="3">
    <source>
        <dbReference type="EMBL" id="CDI40556.1"/>
    </source>
</evidence>
<dbReference type="CDD" id="cd00093">
    <property type="entry name" value="HTH_XRE"/>
    <property type="match status" value="1"/>
</dbReference>
<dbReference type="RefSeq" id="WP_013778028.1">
    <property type="nucleotide sequence ID" value="NC_015519.1"/>
</dbReference>
<protein>
    <submittedName>
        <fullName evidence="3">Helix-turn-helix domain protein</fullName>
    </submittedName>
</protein>
<dbReference type="STRING" id="1209989.TepRe1_0949"/>
<accession>F4LRN7</accession>
<dbReference type="GO" id="GO:0003677">
    <property type="term" value="F:DNA binding"/>
    <property type="evidence" value="ECO:0007669"/>
    <property type="project" value="UniProtKB-KW"/>
</dbReference>